<name>A0A7W8IK44_9BACT</name>
<dbReference type="HAMAP" id="MF_00249">
    <property type="entry name" value="HslU"/>
    <property type="match status" value="1"/>
</dbReference>
<evidence type="ECO:0000256" key="4">
    <source>
        <dbReference type="ARBA" id="ARBA00022741"/>
    </source>
</evidence>
<comment type="subcellular location">
    <subcellularLocation>
        <location evidence="1 7">Cytoplasm</location>
    </subcellularLocation>
</comment>
<dbReference type="GO" id="GO:0043335">
    <property type="term" value="P:protein unfolding"/>
    <property type="evidence" value="ECO:0007669"/>
    <property type="project" value="UniProtKB-UniRule"/>
</dbReference>
<keyword evidence="6 7" id="KW-0143">Chaperone</keyword>
<dbReference type="GO" id="GO:0008233">
    <property type="term" value="F:peptidase activity"/>
    <property type="evidence" value="ECO:0007669"/>
    <property type="project" value="UniProtKB-KW"/>
</dbReference>
<dbReference type="PANTHER" id="PTHR48102:SF3">
    <property type="entry name" value="ATP-DEPENDENT PROTEASE ATPASE SUBUNIT HSLU"/>
    <property type="match status" value="1"/>
</dbReference>
<dbReference type="Pfam" id="PF00004">
    <property type="entry name" value="AAA"/>
    <property type="match status" value="1"/>
</dbReference>
<comment type="caution">
    <text evidence="11">The sequence shown here is derived from an EMBL/GenBank/DDBJ whole genome shotgun (WGS) entry which is preliminary data.</text>
</comment>
<proteinExistence type="inferred from homology"/>
<comment type="similarity">
    <text evidence="2 7">Belongs to the ClpX chaperone family. HslU subfamily.</text>
</comment>
<dbReference type="InterPro" id="IPR004491">
    <property type="entry name" value="HslU"/>
</dbReference>
<feature type="domain" description="AAA+ ATPase" evidence="9">
    <location>
        <begin position="64"/>
        <end position="372"/>
    </location>
</feature>
<dbReference type="Gene3D" id="1.10.8.10">
    <property type="entry name" value="DNA helicase RuvA subunit, C-terminal domain"/>
    <property type="match status" value="1"/>
</dbReference>
<feature type="region of interest" description="Disordered" evidence="8">
    <location>
        <begin position="177"/>
        <end position="196"/>
    </location>
</feature>
<keyword evidence="4 7" id="KW-0547">Nucleotide-binding</keyword>
<keyword evidence="3 7" id="KW-0963">Cytoplasm</keyword>
<feature type="binding site" evidence="7">
    <location>
        <position position="433"/>
    </location>
    <ligand>
        <name>ATP</name>
        <dbReference type="ChEBI" id="CHEBI:30616"/>
    </ligand>
</feature>
<evidence type="ECO:0000256" key="5">
    <source>
        <dbReference type="ARBA" id="ARBA00022840"/>
    </source>
</evidence>
<dbReference type="InterPro" id="IPR019489">
    <property type="entry name" value="Clp_ATPase_C"/>
</dbReference>
<evidence type="ECO:0000256" key="3">
    <source>
        <dbReference type="ARBA" id="ARBA00022490"/>
    </source>
</evidence>
<dbReference type="SMART" id="SM01086">
    <property type="entry name" value="ClpB_D2-small"/>
    <property type="match status" value="1"/>
</dbReference>
<dbReference type="FunFam" id="3.40.50.300:FF:000220">
    <property type="entry name" value="ATP-dependent protease ATPase subunit HslU"/>
    <property type="match status" value="1"/>
</dbReference>
<feature type="binding site" evidence="7">
    <location>
        <position position="296"/>
    </location>
    <ligand>
        <name>ATP</name>
        <dbReference type="ChEBI" id="CHEBI:30616"/>
    </ligand>
</feature>
<dbReference type="InterPro" id="IPR050052">
    <property type="entry name" value="ATP-dep_Clp_protease_ClpX"/>
</dbReference>
<keyword evidence="12" id="KW-1185">Reference proteome</keyword>
<reference evidence="11" key="1">
    <citation type="submission" date="2020-08" db="EMBL/GenBank/DDBJ databases">
        <title>Genomic Encyclopedia of Type Strains, Phase IV (KMG-V): Genome sequencing to study the core and pangenomes of soil and plant-associated prokaryotes.</title>
        <authorList>
            <person name="Whitman W."/>
        </authorList>
    </citation>
    <scope>NUCLEOTIDE SEQUENCE [LARGE SCALE GENOMIC DNA]</scope>
    <source>
        <strain evidence="11">M8UP27</strain>
    </source>
</reference>
<accession>A0A7W8IK44</accession>
<sequence length="527" mass="58668">MAIFLPGAAEDQALALDEMTPREIVTELDKYVVGQHAAKRAVAIALRNRMRRQKLPPELADEIMPKNIIMIGPTGVGKTEIARRLAKLTNSPFLKVEASKFTEVGYVGRDVESIVRDLVEIAIDMVREEKMEEVEDKAELAAEDRLIDLLLPPTPTAATAAAATHEPGSNVIQLPVAGAADDSEEKPGDREHRTREKLRQQFREGKLDERTVELDVRDRNQPSFEVISNQGSEEMDINLKDMLPGLFGQRTKKRKMKVAEAFDYLVQEEESRLIDMDQVNRLAVERVEDSGIVFLDEIDKIAGREGGHGPDVSREGVQRDILPIVEGTTVSTKYGMVSTDHILFIAAGAFHVSKPSDLIPELQGRFPIRVELNSLTVNDFIRILTEPKSSLVKQSTALLETEGLKLEFTKEAIAEMAQFAFRVNETTENIGARRLHTILERVLDEISFQAPDLFKSPRAEITEEGVVGEVPVSASLTSEPQMPSPPLPVIERQTATGVEKVIVVDPEYVRQQVASIVKDQDLSRYIL</sequence>
<dbReference type="Pfam" id="PF07724">
    <property type="entry name" value="AAA_2"/>
    <property type="match status" value="1"/>
</dbReference>
<evidence type="ECO:0000259" key="10">
    <source>
        <dbReference type="SMART" id="SM01086"/>
    </source>
</evidence>
<keyword evidence="11" id="KW-0645">Protease</keyword>
<evidence type="ECO:0000256" key="2">
    <source>
        <dbReference type="ARBA" id="ARBA00009771"/>
    </source>
</evidence>
<keyword evidence="5 7" id="KW-0067">ATP-binding</keyword>
<dbReference type="Gene3D" id="3.40.50.300">
    <property type="entry name" value="P-loop containing nucleotide triphosphate hydrolases"/>
    <property type="match status" value="2"/>
</dbReference>
<dbReference type="FunFam" id="3.40.50.300:FF:000213">
    <property type="entry name" value="ATP-dependent protease ATPase subunit HslU"/>
    <property type="match status" value="1"/>
</dbReference>
<dbReference type="InterPro" id="IPR003593">
    <property type="entry name" value="AAA+_ATPase"/>
</dbReference>
<comment type="function">
    <text evidence="7">ATPase subunit of a proteasome-like degradation complex; this subunit has chaperone activity. The binding of ATP and its subsequent hydrolysis by HslU are essential for unfolding of protein substrates subsequently hydrolyzed by HslV. HslU recognizes the N-terminal part of its protein substrates and unfolds these before they are guided to HslV for hydrolysis.</text>
</comment>
<protein>
    <recommendedName>
        <fullName evidence="7">ATP-dependent protease ATPase subunit HslU</fullName>
    </recommendedName>
    <alternativeName>
        <fullName evidence="7">Unfoldase HslU</fullName>
    </alternativeName>
</protein>
<evidence type="ECO:0000256" key="6">
    <source>
        <dbReference type="ARBA" id="ARBA00023186"/>
    </source>
</evidence>
<evidence type="ECO:0000256" key="1">
    <source>
        <dbReference type="ARBA" id="ARBA00004496"/>
    </source>
</evidence>
<gene>
    <name evidence="7" type="primary">hslU</name>
    <name evidence="11" type="ORF">HDF09_003316</name>
</gene>
<dbReference type="EMBL" id="JACHDY010000005">
    <property type="protein sequence ID" value="MBB5318617.1"/>
    <property type="molecule type" value="Genomic_DNA"/>
</dbReference>
<dbReference type="SMART" id="SM00382">
    <property type="entry name" value="AAA"/>
    <property type="match status" value="1"/>
</dbReference>
<dbReference type="NCBIfam" id="NF003544">
    <property type="entry name" value="PRK05201.1"/>
    <property type="match status" value="1"/>
</dbReference>
<evidence type="ECO:0000256" key="7">
    <source>
        <dbReference type="HAMAP-Rule" id="MF_00249"/>
    </source>
</evidence>
<feature type="binding site" evidence="7">
    <location>
        <position position="361"/>
    </location>
    <ligand>
        <name>ATP</name>
        <dbReference type="ChEBI" id="CHEBI:30616"/>
    </ligand>
</feature>
<feature type="compositionally biased region" description="Basic and acidic residues" evidence="8">
    <location>
        <begin position="185"/>
        <end position="196"/>
    </location>
</feature>
<dbReference type="GO" id="GO:0036402">
    <property type="term" value="F:proteasome-activating activity"/>
    <property type="evidence" value="ECO:0007669"/>
    <property type="project" value="UniProtKB-UniRule"/>
</dbReference>
<evidence type="ECO:0000313" key="12">
    <source>
        <dbReference type="Proteomes" id="UP000568106"/>
    </source>
</evidence>
<dbReference type="InterPro" id="IPR003959">
    <property type="entry name" value="ATPase_AAA_core"/>
</dbReference>
<feature type="binding site" evidence="7">
    <location>
        <position position="33"/>
    </location>
    <ligand>
        <name>ATP</name>
        <dbReference type="ChEBI" id="CHEBI:30616"/>
    </ligand>
</feature>
<dbReference type="InterPro" id="IPR027417">
    <property type="entry name" value="P-loop_NTPase"/>
</dbReference>
<dbReference type="GO" id="GO:0016887">
    <property type="term" value="F:ATP hydrolysis activity"/>
    <property type="evidence" value="ECO:0007669"/>
    <property type="project" value="InterPro"/>
</dbReference>
<feature type="domain" description="Clp ATPase C-terminal" evidence="10">
    <location>
        <begin position="375"/>
        <end position="472"/>
    </location>
</feature>
<organism evidence="11 12">
    <name type="scientific">Tunturiibacter empetritectus</name>
    <dbReference type="NCBI Taxonomy" id="3069691"/>
    <lineage>
        <taxon>Bacteria</taxon>
        <taxon>Pseudomonadati</taxon>
        <taxon>Acidobacteriota</taxon>
        <taxon>Terriglobia</taxon>
        <taxon>Terriglobales</taxon>
        <taxon>Acidobacteriaceae</taxon>
        <taxon>Tunturiibacter</taxon>
    </lineage>
</organism>
<keyword evidence="11" id="KW-0378">Hydrolase</keyword>
<evidence type="ECO:0000259" key="9">
    <source>
        <dbReference type="SMART" id="SM00382"/>
    </source>
</evidence>
<feature type="binding site" evidence="7">
    <location>
        <begin position="75"/>
        <end position="80"/>
    </location>
    <ligand>
        <name>ATP</name>
        <dbReference type="ChEBI" id="CHEBI:30616"/>
    </ligand>
</feature>
<dbReference type="NCBIfam" id="TIGR00390">
    <property type="entry name" value="hslU"/>
    <property type="match status" value="1"/>
</dbReference>
<dbReference type="Gene3D" id="1.10.8.60">
    <property type="match status" value="1"/>
</dbReference>
<comment type="subunit">
    <text evidence="7">A double ring-shaped homohexamer of HslV is capped on each side by a ring-shaped HslU homohexamer. The assembly of the HslU/HslV complex is dependent on binding of ATP.</text>
</comment>
<evidence type="ECO:0000313" key="11">
    <source>
        <dbReference type="EMBL" id="MBB5318617.1"/>
    </source>
</evidence>
<dbReference type="GO" id="GO:0005524">
    <property type="term" value="F:ATP binding"/>
    <property type="evidence" value="ECO:0007669"/>
    <property type="project" value="UniProtKB-UniRule"/>
</dbReference>
<dbReference type="GO" id="GO:0009376">
    <property type="term" value="C:HslUV protease complex"/>
    <property type="evidence" value="ECO:0007669"/>
    <property type="project" value="UniProtKB-UniRule"/>
</dbReference>
<dbReference type="CDD" id="cd19498">
    <property type="entry name" value="RecA-like_HslU"/>
    <property type="match status" value="1"/>
</dbReference>
<evidence type="ECO:0000256" key="8">
    <source>
        <dbReference type="SAM" id="MobiDB-lite"/>
    </source>
</evidence>
<dbReference type="Proteomes" id="UP000568106">
    <property type="component" value="Unassembled WGS sequence"/>
</dbReference>
<dbReference type="SUPFAM" id="SSF52540">
    <property type="entry name" value="P-loop containing nucleoside triphosphate hydrolases"/>
    <property type="match status" value="1"/>
</dbReference>
<dbReference type="AlphaFoldDB" id="A0A7W8IK44"/>
<dbReference type="PANTHER" id="PTHR48102">
    <property type="entry name" value="ATP-DEPENDENT CLP PROTEASE ATP-BINDING SUBUNIT CLPX-LIKE, MITOCHONDRIAL-RELATED"/>
    <property type="match status" value="1"/>
</dbReference>